<feature type="region of interest" description="Disordered" evidence="7">
    <location>
        <begin position="266"/>
        <end position="285"/>
    </location>
</feature>
<organism evidence="10 11">
    <name type="scientific">Chloroflexus aurantiacus (strain ATCC 29366 / DSM 635 / J-10-fl)</name>
    <dbReference type="NCBI Taxonomy" id="324602"/>
    <lineage>
        <taxon>Bacteria</taxon>
        <taxon>Bacillati</taxon>
        <taxon>Chloroflexota</taxon>
        <taxon>Chloroflexia</taxon>
        <taxon>Chloroflexales</taxon>
        <taxon>Chloroflexineae</taxon>
        <taxon>Chloroflexaceae</taxon>
        <taxon>Chloroflexus</taxon>
    </lineage>
</organism>
<keyword evidence="11" id="KW-1185">Reference proteome</keyword>
<dbReference type="InParanoid" id="A9WE40"/>
<feature type="transmembrane region" description="Helical" evidence="8">
    <location>
        <begin position="80"/>
        <end position="99"/>
    </location>
</feature>
<name>A9WE40_CHLAA</name>
<dbReference type="InterPro" id="IPR003416">
    <property type="entry name" value="MgtC/SapB/SrpB/YhiD_fam"/>
</dbReference>
<evidence type="ECO:0000313" key="11">
    <source>
        <dbReference type="Proteomes" id="UP000002008"/>
    </source>
</evidence>
<comment type="similarity">
    <text evidence="2">Belongs to the MgtC/SapB family.</text>
</comment>
<feature type="transmembrane region" description="Helical" evidence="8">
    <location>
        <begin position="48"/>
        <end position="68"/>
    </location>
</feature>
<protein>
    <submittedName>
        <fullName evidence="10">MgtC/SapB transporter</fullName>
    </submittedName>
</protein>
<sequence>MIQDMGLELIRIMGPFDANLLGRLLLTLVLSGLVGLERSGHERASGFRPHILVGIGACLVTMAGAYGFAELSSERDALRVASYVVSGIGFMGAGAILRHGTTVRGLTTAATLWGCAGIGITVAVGLGWLAIAGTLLFLFTLTVLEWFERRLNFGGPISRLRIHLRDDSRSVGKALDALVRLGVPVKRATVLPGAGTSALLDVELARTLSAEQAPLLARQLLTLKKYVVQVETAITPLDEPTTMDESDEVQKDDTIVPLNLKDATLLRDLNDPDEAVPGSQTERSR</sequence>
<evidence type="ECO:0000259" key="9">
    <source>
        <dbReference type="Pfam" id="PF02308"/>
    </source>
</evidence>
<keyword evidence="6 8" id="KW-0472">Membrane</keyword>
<proteinExistence type="inferred from homology"/>
<keyword evidence="4 8" id="KW-0812">Transmembrane</keyword>
<dbReference type="EnsemblBacteria" id="ABY33700">
    <property type="protein sequence ID" value="ABY33700"/>
    <property type="gene ID" value="Caur_0450"/>
</dbReference>
<dbReference type="HOGENOM" id="CLU_969367_0_0_0"/>
<evidence type="ECO:0000256" key="5">
    <source>
        <dbReference type="ARBA" id="ARBA00022989"/>
    </source>
</evidence>
<feature type="transmembrane region" description="Helical" evidence="8">
    <location>
        <begin position="20"/>
        <end position="36"/>
    </location>
</feature>
<keyword evidence="5 8" id="KW-1133">Transmembrane helix</keyword>
<comment type="subcellular location">
    <subcellularLocation>
        <location evidence="1">Cell membrane</location>
        <topology evidence="1">Multi-pass membrane protein</topology>
    </subcellularLocation>
</comment>
<dbReference type="PANTHER" id="PTHR33778">
    <property type="entry name" value="PROTEIN MGTC"/>
    <property type="match status" value="1"/>
</dbReference>
<evidence type="ECO:0000256" key="4">
    <source>
        <dbReference type="ARBA" id="ARBA00022692"/>
    </source>
</evidence>
<dbReference type="STRING" id="324602.Caur_0450"/>
<dbReference type="PATRIC" id="fig|324602.8.peg.511"/>
<evidence type="ECO:0000256" key="7">
    <source>
        <dbReference type="SAM" id="MobiDB-lite"/>
    </source>
</evidence>
<keyword evidence="3" id="KW-1003">Cell membrane</keyword>
<accession>A9WE40</accession>
<dbReference type="PANTHER" id="PTHR33778:SF1">
    <property type="entry name" value="MAGNESIUM TRANSPORTER YHID-RELATED"/>
    <property type="match status" value="1"/>
</dbReference>
<dbReference type="KEGG" id="cau:Caur_0450"/>
<dbReference type="Proteomes" id="UP000002008">
    <property type="component" value="Chromosome"/>
</dbReference>
<evidence type="ECO:0000256" key="8">
    <source>
        <dbReference type="SAM" id="Phobius"/>
    </source>
</evidence>
<reference evidence="11" key="1">
    <citation type="journal article" date="2011" name="BMC Genomics">
        <title>Complete genome sequence of the filamentous anoxygenic phototrophic bacterium Chloroflexus aurantiacus.</title>
        <authorList>
            <person name="Tang K.H."/>
            <person name="Barry K."/>
            <person name="Chertkov O."/>
            <person name="Dalin E."/>
            <person name="Han C.S."/>
            <person name="Hauser L.J."/>
            <person name="Honchak B.M."/>
            <person name="Karbach L.E."/>
            <person name="Land M.L."/>
            <person name="Lapidus A."/>
            <person name="Larimer F.W."/>
            <person name="Mikhailova N."/>
            <person name="Pitluck S."/>
            <person name="Pierson B.K."/>
            <person name="Blankenship R.E."/>
        </authorList>
    </citation>
    <scope>NUCLEOTIDE SEQUENCE [LARGE SCALE GENOMIC DNA]</scope>
    <source>
        <strain evidence="11">ATCC 29366 / DSM 635 / J-10-fl</strain>
    </source>
</reference>
<dbReference type="InterPro" id="IPR049177">
    <property type="entry name" value="MgtC_SapB_SrpB_YhiD_N"/>
</dbReference>
<dbReference type="Pfam" id="PF02308">
    <property type="entry name" value="MgtC"/>
    <property type="match status" value="1"/>
</dbReference>
<feature type="transmembrane region" description="Helical" evidence="8">
    <location>
        <begin position="111"/>
        <end position="144"/>
    </location>
</feature>
<evidence type="ECO:0000256" key="1">
    <source>
        <dbReference type="ARBA" id="ARBA00004651"/>
    </source>
</evidence>
<dbReference type="AlphaFoldDB" id="A9WE40"/>
<gene>
    <name evidence="10" type="ordered locus">Caur_0450</name>
</gene>
<evidence type="ECO:0000313" key="10">
    <source>
        <dbReference type="EMBL" id="ABY33700.1"/>
    </source>
</evidence>
<dbReference type="GO" id="GO:0005886">
    <property type="term" value="C:plasma membrane"/>
    <property type="evidence" value="ECO:0007669"/>
    <property type="project" value="UniProtKB-SubCell"/>
</dbReference>
<dbReference type="EMBL" id="CP000909">
    <property type="protein sequence ID" value="ABY33700.1"/>
    <property type="molecule type" value="Genomic_DNA"/>
</dbReference>
<dbReference type="eggNOG" id="COG1285">
    <property type="taxonomic scope" value="Bacteria"/>
</dbReference>
<dbReference type="PRINTS" id="PR01837">
    <property type="entry name" value="MGTCSAPBPROT"/>
</dbReference>
<evidence type="ECO:0000256" key="2">
    <source>
        <dbReference type="ARBA" id="ARBA00009298"/>
    </source>
</evidence>
<feature type="domain" description="MgtC/SapB/SrpB/YhiD N-terminal" evidence="9">
    <location>
        <begin position="24"/>
        <end position="149"/>
    </location>
</feature>
<evidence type="ECO:0000256" key="3">
    <source>
        <dbReference type="ARBA" id="ARBA00022475"/>
    </source>
</evidence>
<evidence type="ECO:0000256" key="6">
    <source>
        <dbReference type="ARBA" id="ARBA00023136"/>
    </source>
</evidence>